<dbReference type="InterPro" id="IPR003591">
    <property type="entry name" value="Leu-rich_rpt_typical-subtyp"/>
</dbReference>
<dbReference type="EMBL" id="UYWY01024301">
    <property type="protein sequence ID" value="VDM48603.1"/>
    <property type="molecule type" value="Genomic_DNA"/>
</dbReference>
<dbReference type="PANTHER" id="PTHR24366">
    <property type="entry name" value="IG(IMMUNOGLOBULIN) AND LRR(LEUCINE RICH REPEAT) DOMAINS"/>
    <property type="match status" value="1"/>
</dbReference>
<name>A0A3P7GTY5_TOXCA</name>
<keyword evidence="4" id="KW-1133">Transmembrane helix</keyword>
<organism evidence="5">
    <name type="scientific">Toxocara canis</name>
    <name type="common">Canine roundworm</name>
    <dbReference type="NCBI Taxonomy" id="6265"/>
    <lineage>
        <taxon>Eukaryota</taxon>
        <taxon>Metazoa</taxon>
        <taxon>Ecdysozoa</taxon>
        <taxon>Nematoda</taxon>
        <taxon>Chromadorea</taxon>
        <taxon>Rhabditida</taxon>
        <taxon>Spirurina</taxon>
        <taxon>Ascaridomorpha</taxon>
        <taxon>Ascaridoidea</taxon>
        <taxon>Toxocaridae</taxon>
        <taxon>Toxocara</taxon>
    </lineage>
</organism>
<protein>
    <submittedName>
        <fullName evidence="5">Uncharacterized protein</fullName>
    </submittedName>
</protein>
<evidence type="ECO:0000313" key="5">
    <source>
        <dbReference type="EMBL" id="VDM48603.1"/>
    </source>
</evidence>
<dbReference type="InterPro" id="IPR032675">
    <property type="entry name" value="LRR_dom_sf"/>
</dbReference>
<keyword evidence="4" id="KW-0472">Membrane</keyword>
<feature type="region of interest" description="Disordered" evidence="3">
    <location>
        <begin position="483"/>
        <end position="514"/>
    </location>
</feature>
<keyword evidence="1" id="KW-0433">Leucine-rich repeat</keyword>
<dbReference type="PROSITE" id="PS51450">
    <property type="entry name" value="LRR"/>
    <property type="match status" value="2"/>
</dbReference>
<dbReference type="SMART" id="SM00369">
    <property type="entry name" value="LRR_TYP"/>
    <property type="match status" value="8"/>
</dbReference>
<sequence length="514" mass="57382">MQVLDLSSNGLITLDSYSLQELLNATEVNLSNNSIHNLQPRVFSGLTNLRVLRISNNRLRHLTIDVLKPLKKLRELELRRNLISVISAGAFSTQSSLLYLDFSSNLLSSLTEQTLLGLISIRHLNMSNNIVQKVSSMHLRFLPTLEVLDLSWNSITEIGTSSFEGLSSLRYLILAHQQNLRAIHVQKVSSMHLRFLPTLEVLDLSWNSITEIGTSSFEGLSSLRYLILAHQQNLRAIHLNAFSGLTSLTELDLSSCRALESIDKNAFESSLALRSFDISRCAFRSLPPTLLDWNRLSTLNVYGNPLHCDIELLSFLPRVLRQLDIHNASCFSPTELRDQDIASLEAFVSSMSEWELSLIIVCSVLTVLSLLAVPICWIFHHIGLFTPTKPKSRTPLYDQSILSGSLIYDKSDLLTKQTFYSPSELSASTASTFEDAFDRYGKLRTSSGAAALIEVDQEEQIYETPNNACSVEAQQALTSQDSLRVNSNEPSSQNLDGTFNHDVPTFPAPPITKL</sequence>
<dbReference type="SMART" id="SM00365">
    <property type="entry name" value="LRR_SD22"/>
    <property type="match status" value="5"/>
</dbReference>
<evidence type="ECO:0000256" key="2">
    <source>
        <dbReference type="ARBA" id="ARBA00022737"/>
    </source>
</evidence>
<dbReference type="InterPro" id="IPR001611">
    <property type="entry name" value="Leu-rich_rpt"/>
</dbReference>
<dbReference type="AlphaFoldDB" id="A0A3P7GTY5"/>
<dbReference type="Gene3D" id="3.80.10.10">
    <property type="entry name" value="Ribonuclease Inhibitor"/>
    <property type="match status" value="2"/>
</dbReference>
<keyword evidence="4" id="KW-0812">Transmembrane</keyword>
<evidence type="ECO:0000256" key="3">
    <source>
        <dbReference type="SAM" id="MobiDB-lite"/>
    </source>
</evidence>
<gene>
    <name evidence="5" type="ORF">TCNE_LOCUS17282</name>
</gene>
<proteinExistence type="predicted"/>
<accession>A0A3P7GTY5</accession>
<dbReference type="SUPFAM" id="SSF52058">
    <property type="entry name" value="L domain-like"/>
    <property type="match status" value="1"/>
</dbReference>
<feature type="compositionally biased region" description="Polar residues" evidence="3">
    <location>
        <begin position="483"/>
        <end position="497"/>
    </location>
</feature>
<dbReference type="Pfam" id="PF13855">
    <property type="entry name" value="LRR_8"/>
    <property type="match status" value="3"/>
</dbReference>
<reference evidence="5" key="1">
    <citation type="submission" date="2018-11" db="EMBL/GenBank/DDBJ databases">
        <authorList>
            <consortium name="Pathogen Informatics"/>
        </authorList>
    </citation>
    <scope>NUCLEOTIDE SEQUENCE [LARGE SCALE GENOMIC DNA]</scope>
</reference>
<keyword evidence="2" id="KW-0677">Repeat</keyword>
<evidence type="ECO:0000256" key="4">
    <source>
        <dbReference type="SAM" id="Phobius"/>
    </source>
</evidence>
<feature type="transmembrane region" description="Helical" evidence="4">
    <location>
        <begin position="356"/>
        <end position="379"/>
    </location>
</feature>
<evidence type="ECO:0000256" key="1">
    <source>
        <dbReference type="ARBA" id="ARBA00022614"/>
    </source>
</evidence>
<dbReference type="PANTHER" id="PTHR24366:SF96">
    <property type="entry name" value="LEUCINE RICH REPEAT CONTAINING 53"/>
    <property type="match status" value="1"/>
</dbReference>